<dbReference type="PANTHER" id="PTHR47327:SF3">
    <property type="entry name" value="PAN DOMAIN PROTEIN"/>
    <property type="match status" value="1"/>
</dbReference>
<dbReference type="InterPro" id="IPR034085">
    <property type="entry name" value="TOG"/>
</dbReference>
<name>A0A085NT68_9BILA</name>
<accession>A0A085NT68</accession>
<evidence type="ECO:0000256" key="1">
    <source>
        <dbReference type="SAM" id="MobiDB-lite"/>
    </source>
</evidence>
<dbReference type="InterPro" id="IPR052774">
    <property type="entry name" value="Celegans_DevNeuronal_Protein"/>
</dbReference>
<evidence type="ECO:0008006" key="6">
    <source>
        <dbReference type="Google" id="ProtNLM"/>
    </source>
</evidence>
<dbReference type="Gene3D" id="3.50.4.10">
    <property type="entry name" value="Hepatocyte Growth Factor"/>
    <property type="match status" value="3"/>
</dbReference>
<evidence type="ECO:0000259" key="3">
    <source>
        <dbReference type="PROSITE" id="PS50948"/>
    </source>
</evidence>
<gene>
    <name evidence="5" type="ORF">M514_01789</name>
</gene>
<keyword evidence="2" id="KW-0812">Transmembrane</keyword>
<dbReference type="Pfam" id="PF00024">
    <property type="entry name" value="PAN_1"/>
    <property type="match status" value="4"/>
</dbReference>
<dbReference type="InterPro" id="IPR016024">
    <property type="entry name" value="ARM-type_fold"/>
</dbReference>
<dbReference type="InterPro" id="IPR011989">
    <property type="entry name" value="ARM-like"/>
</dbReference>
<dbReference type="SMART" id="SM00473">
    <property type="entry name" value="PAN_AP"/>
    <property type="match status" value="4"/>
</dbReference>
<feature type="transmembrane region" description="Helical" evidence="2">
    <location>
        <begin position="2034"/>
        <end position="2058"/>
    </location>
</feature>
<dbReference type="PANTHER" id="PTHR47327">
    <property type="entry name" value="FI18240P1-RELATED"/>
    <property type="match status" value="1"/>
</dbReference>
<evidence type="ECO:0000256" key="2">
    <source>
        <dbReference type="SAM" id="Phobius"/>
    </source>
</evidence>
<feature type="region of interest" description="Disordered" evidence="1">
    <location>
        <begin position="504"/>
        <end position="530"/>
    </location>
</feature>
<feature type="compositionally biased region" description="Polar residues" evidence="1">
    <location>
        <begin position="504"/>
        <end position="517"/>
    </location>
</feature>
<evidence type="ECO:0000259" key="4">
    <source>
        <dbReference type="PROSITE" id="PS51034"/>
    </source>
</evidence>
<dbReference type="PROSITE" id="PS51034">
    <property type="entry name" value="ZP_2"/>
    <property type="match status" value="1"/>
</dbReference>
<feature type="domain" description="Apple" evidence="3">
    <location>
        <begin position="1608"/>
        <end position="1685"/>
    </location>
</feature>
<dbReference type="InterPro" id="IPR001507">
    <property type="entry name" value="ZP_dom"/>
</dbReference>
<dbReference type="Gene3D" id="1.25.10.10">
    <property type="entry name" value="Leucine-rich Repeat Variant"/>
    <property type="match status" value="1"/>
</dbReference>
<protein>
    <recommendedName>
        <fullName evidence="6">PAN domain protein</fullName>
    </recommendedName>
</protein>
<dbReference type="CDD" id="cd01099">
    <property type="entry name" value="PAN_AP_HGF"/>
    <property type="match status" value="2"/>
</dbReference>
<dbReference type="SMART" id="SM00241">
    <property type="entry name" value="ZP"/>
    <property type="match status" value="1"/>
</dbReference>
<dbReference type="SUPFAM" id="SSF57414">
    <property type="entry name" value="Hairpin loop containing domain-like"/>
    <property type="match status" value="3"/>
</dbReference>
<feature type="domain" description="Apple" evidence="3">
    <location>
        <begin position="1320"/>
        <end position="1411"/>
    </location>
</feature>
<dbReference type="SUPFAM" id="SSF48371">
    <property type="entry name" value="ARM repeat"/>
    <property type="match status" value="2"/>
</dbReference>
<dbReference type="GO" id="GO:0000226">
    <property type="term" value="P:microtubule cytoskeleton organization"/>
    <property type="evidence" value="ECO:0007669"/>
    <property type="project" value="UniProtKB-ARBA"/>
</dbReference>
<evidence type="ECO:0000313" key="5">
    <source>
        <dbReference type="EMBL" id="KFD72664.1"/>
    </source>
</evidence>
<feature type="region of interest" description="Disordered" evidence="1">
    <location>
        <begin position="630"/>
        <end position="651"/>
    </location>
</feature>
<dbReference type="SMART" id="SM01349">
    <property type="entry name" value="TOG"/>
    <property type="match status" value="1"/>
</dbReference>
<dbReference type="InterPro" id="IPR003609">
    <property type="entry name" value="Pan_app"/>
</dbReference>
<dbReference type="Pfam" id="PF12348">
    <property type="entry name" value="CLASP_N"/>
    <property type="match status" value="1"/>
</dbReference>
<keyword evidence="2" id="KW-0472">Membrane</keyword>
<reference evidence="5" key="1">
    <citation type="journal article" date="2014" name="Nat. Genet.">
        <title>Genome and transcriptome of the porcine whipworm Trichuris suis.</title>
        <authorList>
            <person name="Jex A.R."/>
            <person name="Nejsum P."/>
            <person name="Schwarz E.M."/>
            <person name="Hu L."/>
            <person name="Young N.D."/>
            <person name="Hall R.S."/>
            <person name="Korhonen P.K."/>
            <person name="Liao S."/>
            <person name="Thamsborg S."/>
            <person name="Xia J."/>
            <person name="Xu P."/>
            <person name="Wang S."/>
            <person name="Scheerlinck J.P."/>
            <person name="Hofmann A."/>
            <person name="Sternberg P.W."/>
            <person name="Wang J."/>
            <person name="Gasser R.B."/>
        </authorList>
    </citation>
    <scope>NUCLEOTIDE SEQUENCE [LARGE SCALE GENOMIC DNA]</scope>
    <source>
        <strain evidence="5">DCEP-RM93F</strain>
    </source>
</reference>
<feature type="domain" description="ZP" evidence="4">
    <location>
        <begin position="1694"/>
        <end position="1943"/>
    </location>
</feature>
<dbReference type="GO" id="GO:0009653">
    <property type="term" value="P:anatomical structure morphogenesis"/>
    <property type="evidence" value="ECO:0007669"/>
    <property type="project" value="TreeGrafter"/>
</dbReference>
<feature type="region of interest" description="Disordered" evidence="1">
    <location>
        <begin position="906"/>
        <end position="927"/>
    </location>
</feature>
<dbReference type="Proteomes" id="UP000030758">
    <property type="component" value="Unassembled WGS sequence"/>
</dbReference>
<proteinExistence type="predicted"/>
<sequence>MSVRPGNLRESAEGVQRSPIVRSASAAAIVPPRGQVFDSSAGLVTEQDFYAAFSKVDDRGVRTKRDAANLMQTIRTNFVSPSEQWEKRVDALVMMRSTVMNPISMEEFWAEAKPLELKLLYCLKSLRSQLVREACITIAFLAVRLKAKFSRIAEGLLPDLLSLVQNHANVVSSSASIAAEFIFKNTQSSRLLPVLMLCFESKSREIRSACCNMLSVLLHHWTKDELKKQKKAISTFVSIALADADPNARSGGREAFVIFNELFPDEGKLLLERLDASKKRQLKAIFPDMTFDRTPSIVAVRTTEIFPGNGMKESYEGSSCTKSVNVDEDSMMASSLRSFANTPMTKTLQDVSIPSLLPLSMISTPSFLLPEHNAISSANEHNVFYDSAFGCLPYERECNEFTNRSKCNVEAHADRQENFRRDIHEGSPMLIKLEDSFIRPPMNVDALGTKETAFQRRPSKGGRAFFSSCLLEQIPASPLTADESSVNPEEQYLFSLNNLQSEVTDQKGSLNTDSTARPIQPYVDDGSEEEMKLDNGNLASKINEKEEGEEADALAGKEEKTNWTIIPVESGTDELILVVESPYAKLTCVNSHCEPGDDAVEDEAPSEVQVHEEGRNGSAKETNEIMKKMDKSKVHEEVSSHSAKETDETFERADGLEEQVPMHKVIPIASAKETSETVKTLNGTEIQVQVHEAITNDSAKETGEIMERVHGTEVQVIAREEVLNASSSETSVIMERSDGTEVPANDSAKEASEIVEAVDGAEAQVQVHEEVLNGLPNETSEIMAKRDETESQMQIEEEVLNDLEEGNSEVVEGSDGTQVQVEVDKEVAIDSSKGTSGIMEGSVGGEVQAQVHQKADNDSAEETGEIVEAVDGTEAQVKVHEEAANGSANGTSEIMERLDGAEAQMQVEDEVPNGSEKETSEVVERSDGRDVQIEVHKEVAIDSSKETSEVVERSDGRDVQIEVHKEVAIDSSKETSEIIESPHGAEVHSIQSLSNGDVQELAESSAETSILSEGIVWKEANSRRVSVDSMPLESEEGDSFLTANREVSESDISVQNLTEFASKRQHSIEEALLLTSQLRTSNDFRTKKAVIQILLNGCTDEQFGSAAMYEIGNALLSMYTSPDCRLRSGACQLWAYLLCVSETFREVVLSKSIDHMIVWLKCSESDEEMVSSYLQCILAILSHPGDWTLSLKKSMLWKLVERICDWQNVLTDRAEAFQLLHFVIHNARSKFFTSDEEIAAYVQKLIDGVFHDAVAARFFISLLLQIHSIYPVSHLESMIKQQLAKSVNFVQNNFQQAIRSEQLGPVEIAEKPLEHIIYQCGTNEATVFIRISRARLTGVPLVISSAGDDISCAHFCKHNIEPTTGAPRACASFNYDGQETCHFFDNAATPAGSGILAPNPSANNFYYEKVCLPGINPHQACSFRSHTFERTRSSRLEGFVRRSIQVGSREDCLSACLLEDSFVCRSVNYNYNTFFCEMSDQDRRSKPQYMRKSQNEAMDYFDNNCLSRQNRCGHIGGNLVFIKTSAFEIHKYDHTSSIEAQESQCLQKCLDSLNTFCRSAEFSPTLRKCIISDEDTFSRADQQGPPKLENKDYYEPTCVAADLTSSTCRQQAAFERFMGSAIQGTPVASAVGVTVSDCISLCFQNLNCKSVNYVRTKLACYIYSVNKATANMQNNPSTDYYEFNCESEFGGMALCTSEGIRFIVNTREPYTGAIYAADRFATCHKTVNNAKQIVMTFPPPTVSGDCGTILRDGKLEAMVVVSLDGVLPHQVTTEWDRFYKVTCDTSLKGIGEGSVIVTTIYDSGEMEAKQLPVGTPGPVTASLKFLDKMGKPVTETCIGTEILLVATSDQAGPNNMILLDCTATRVGGTGDSVPFKVIENGCPRYPALIGPVVRDLNNNRLAAVMKAFRLDGSYDIRMVCTVMFCAGPYGCPPSHCLDGSSNQMFISNGRKKRNAFLENASFNANETRREKDGNVMEEMMEEKLTAVLRVYTESEKAEVGKEEKKDTPILPYVSDFVRVVAHSPEDMMCIAESAFIAVTVSVSLLCIIFSGIIVSWGLSKLRKPLKMPQSDYYTLCSEMNAATVPVHRAPF</sequence>
<organism evidence="5">
    <name type="scientific">Trichuris suis</name>
    <name type="common">pig whipworm</name>
    <dbReference type="NCBI Taxonomy" id="68888"/>
    <lineage>
        <taxon>Eukaryota</taxon>
        <taxon>Metazoa</taxon>
        <taxon>Ecdysozoa</taxon>
        <taxon>Nematoda</taxon>
        <taxon>Enoplea</taxon>
        <taxon>Dorylaimia</taxon>
        <taxon>Trichinellida</taxon>
        <taxon>Trichuridae</taxon>
        <taxon>Trichuris</taxon>
    </lineage>
</organism>
<feature type="region of interest" description="Disordered" evidence="1">
    <location>
        <begin position="728"/>
        <end position="747"/>
    </location>
</feature>
<dbReference type="EMBL" id="KL367476">
    <property type="protein sequence ID" value="KFD72664.1"/>
    <property type="molecule type" value="Genomic_DNA"/>
</dbReference>
<dbReference type="PROSITE" id="PS50948">
    <property type="entry name" value="PAN"/>
    <property type="match status" value="4"/>
</dbReference>
<dbReference type="InterPro" id="IPR024395">
    <property type="entry name" value="CLASP_N_dom"/>
</dbReference>
<feature type="domain" description="Apple" evidence="3">
    <location>
        <begin position="1512"/>
        <end position="1598"/>
    </location>
</feature>
<keyword evidence="2" id="KW-1133">Transmembrane helix</keyword>
<feature type="domain" description="Apple" evidence="3">
    <location>
        <begin position="1421"/>
        <end position="1505"/>
    </location>
</feature>
<feature type="compositionally biased region" description="Basic and acidic residues" evidence="1">
    <location>
        <begin position="915"/>
        <end position="927"/>
    </location>
</feature>